<evidence type="ECO:0000256" key="2">
    <source>
        <dbReference type="SAM" id="SignalP"/>
    </source>
</evidence>
<dbReference type="InterPro" id="IPR018883">
    <property type="entry name" value="Delta_CA"/>
</dbReference>
<dbReference type="EMBL" id="QAYC01000001">
    <property type="protein sequence ID" value="PTW51866.1"/>
    <property type="molecule type" value="Genomic_DNA"/>
</dbReference>
<feature type="compositionally biased region" description="Low complexity" evidence="1">
    <location>
        <begin position="37"/>
        <end position="55"/>
    </location>
</feature>
<feature type="region of interest" description="Disordered" evidence="1">
    <location>
        <begin position="28"/>
        <end position="63"/>
    </location>
</feature>
<feature type="chain" id="PRO_5034830605" description="Cadmium carbonic anhydrase-like repeat protein" evidence="2">
    <location>
        <begin position="23"/>
        <end position="309"/>
    </location>
</feature>
<dbReference type="RefSeq" id="WP_245895470.1">
    <property type="nucleotide sequence ID" value="NZ_QAYC01000001.1"/>
</dbReference>
<sequence length="309" mass="32238">MSNPLPTLLAMTALAIAGGILATPVPADSTGQGTQMAAADPAAHGAAAGHAAPGHGADGHDTPAPALAQGLCHGFGPQAPRDITMTRGSNGRIFNMAPPSSELNLCNIHTHTNAEHSGPGFSISAGTGEHGGFKCNETASLTEQELRDPAAGRGAFHGAKPGDTIEVHWVYSSCDVAPGKGLGSCMSETCQNPQLRVEAQVFLLVNDHTALDFKDFIYRGTQVNGLHQPRALPQNTGTPVLYGGSTTGPKYTQATCSPLQVTWSVRPSCAKLDINSLYEWAAHGNVFEEDHSHGVRQLVTAEELLSPIR</sequence>
<protein>
    <recommendedName>
        <fullName evidence="5">Cadmium carbonic anhydrase-like repeat protein</fullName>
    </recommendedName>
</protein>
<reference evidence="3 4" key="1">
    <citation type="submission" date="2018-04" db="EMBL/GenBank/DDBJ databases">
        <title>Genomic Encyclopedia of Archaeal and Bacterial Type Strains, Phase II (KMG-II): from individual species to whole genera.</title>
        <authorList>
            <person name="Goeker M."/>
        </authorList>
    </citation>
    <scope>NUCLEOTIDE SEQUENCE [LARGE SCALE GENOMIC DNA]</scope>
    <source>
        <strain evidence="3 4">DSM 19783</strain>
    </source>
</reference>
<feature type="signal peptide" evidence="2">
    <location>
        <begin position="1"/>
        <end position="22"/>
    </location>
</feature>
<evidence type="ECO:0000256" key="1">
    <source>
        <dbReference type="SAM" id="MobiDB-lite"/>
    </source>
</evidence>
<evidence type="ECO:0000313" key="3">
    <source>
        <dbReference type="EMBL" id="PTW51866.1"/>
    </source>
</evidence>
<accession>A0A8E2VML7</accession>
<evidence type="ECO:0008006" key="5">
    <source>
        <dbReference type="Google" id="ProtNLM"/>
    </source>
</evidence>
<organism evidence="3 4">
    <name type="scientific">Rhodovulum kholense</name>
    <dbReference type="NCBI Taxonomy" id="453584"/>
    <lineage>
        <taxon>Bacteria</taxon>
        <taxon>Pseudomonadati</taxon>
        <taxon>Pseudomonadota</taxon>
        <taxon>Alphaproteobacteria</taxon>
        <taxon>Rhodobacterales</taxon>
        <taxon>Paracoccaceae</taxon>
        <taxon>Rhodovulum</taxon>
    </lineage>
</organism>
<keyword evidence="2" id="KW-0732">Signal</keyword>
<name>A0A8E2VML7_9RHOB</name>
<evidence type="ECO:0000313" key="4">
    <source>
        <dbReference type="Proteomes" id="UP000244037"/>
    </source>
</evidence>
<gene>
    <name evidence="3" type="ORF">C8N38_101169</name>
</gene>
<dbReference type="AlphaFoldDB" id="A0A8E2VML7"/>
<comment type="caution">
    <text evidence="3">The sequence shown here is derived from an EMBL/GenBank/DDBJ whole genome shotgun (WGS) entry which is preliminary data.</text>
</comment>
<dbReference type="Proteomes" id="UP000244037">
    <property type="component" value="Unassembled WGS sequence"/>
</dbReference>
<dbReference type="Pfam" id="PF10563">
    <property type="entry name" value="CA_like"/>
    <property type="match status" value="1"/>
</dbReference>
<keyword evidence="4" id="KW-1185">Reference proteome</keyword>
<proteinExistence type="predicted"/>